<evidence type="ECO:0000256" key="5">
    <source>
        <dbReference type="ARBA" id="ARBA00022989"/>
    </source>
</evidence>
<evidence type="ECO:0000256" key="4">
    <source>
        <dbReference type="ARBA" id="ARBA00022692"/>
    </source>
</evidence>
<gene>
    <name evidence="9" type="ORF">CIK84_14405</name>
    <name evidence="10" type="ORF">EXY26_00700</name>
</gene>
<reference evidence="9 11" key="1">
    <citation type="journal article" date="2017" name="Elife">
        <title>Extensive horizontal gene transfer in cheese-associated bacteria.</title>
        <authorList>
            <person name="Bonham K.S."/>
            <person name="Wolfe B.E."/>
            <person name="Dutton R.J."/>
        </authorList>
    </citation>
    <scope>NUCLEOTIDE SEQUENCE [LARGE SCALE GENOMIC DNA]</scope>
    <source>
        <strain evidence="9 11">JB182</strain>
    </source>
</reference>
<dbReference type="PANTHER" id="PTHR30561">
    <property type="entry name" value="SMR FAMILY PROTON-DEPENDENT DRUG EFFLUX TRANSPORTER SUGE"/>
    <property type="match status" value="1"/>
</dbReference>
<dbReference type="InterPro" id="IPR000390">
    <property type="entry name" value="Small_drug/metabolite_transptr"/>
</dbReference>
<keyword evidence="5 8" id="KW-1133">Transmembrane helix</keyword>
<comment type="subcellular location">
    <subcellularLocation>
        <location evidence="1 7">Cell membrane</location>
        <topology evidence="1 7">Multi-pass membrane protein</topology>
    </subcellularLocation>
</comment>
<evidence type="ECO:0000256" key="8">
    <source>
        <dbReference type="SAM" id="Phobius"/>
    </source>
</evidence>
<comment type="caution">
    <text evidence="9">The sequence shown here is derived from an EMBL/GenBank/DDBJ whole genome shotgun (WGS) entry which is preliminary data.</text>
</comment>
<accession>A0A2N7S1R6</accession>
<dbReference type="InterPro" id="IPR037185">
    <property type="entry name" value="EmrE-like"/>
</dbReference>
<organism evidence="9 11">
    <name type="scientific">Glutamicibacter arilaitensis</name>
    <dbReference type="NCBI Taxonomy" id="256701"/>
    <lineage>
        <taxon>Bacteria</taxon>
        <taxon>Bacillati</taxon>
        <taxon>Actinomycetota</taxon>
        <taxon>Actinomycetes</taxon>
        <taxon>Micrococcales</taxon>
        <taxon>Micrococcaceae</taxon>
        <taxon>Glutamicibacter</taxon>
    </lineage>
</organism>
<proteinExistence type="inferred from homology"/>
<protein>
    <submittedName>
        <fullName evidence="9">Ligand-binding protein SH3</fullName>
    </submittedName>
    <submittedName>
        <fullName evidence="10">Multidrug efflux SMR transporter</fullName>
    </submittedName>
</protein>
<keyword evidence="4 7" id="KW-0812">Transmembrane</keyword>
<evidence type="ECO:0000256" key="3">
    <source>
        <dbReference type="ARBA" id="ARBA00022475"/>
    </source>
</evidence>
<evidence type="ECO:0000256" key="7">
    <source>
        <dbReference type="RuleBase" id="RU003942"/>
    </source>
</evidence>
<feature type="transmembrane region" description="Helical" evidence="8">
    <location>
        <begin position="57"/>
        <end position="76"/>
    </location>
</feature>
<reference evidence="10 12" key="2">
    <citation type="submission" date="2019-03" db="EMBL/GenBank/DDBJ databases">
        <title>Glutamicibacter sp. LJH19 genome.</title>
        <authorList>
            <person name="Sinai Borker S."/>
            <person name="Kumar R."/>
        </authorList>
    </citation>
    <scope>NUCLEOTIDE SEQUENCE [LARGE SCALE GENOMIC DNA]</scope>
    <source>
        <strain evidence="10 12">LJH19</strain>
    </source>
</reference>
<evidence type="ECO:0000313" key="11">
    <source>
        <dbReference type="Proteomes" id="UP000235739"/>
    </source>
</evidence>
<evidence type="ECO:0000313" key="10">
    <source>
        <dbReference type="EMBL" id="TFH55645.1"/>
    </source>
</evidence>
<keyword evidence="2" id="KW-0813">Transport</keyword>
<dbReference type="RefSeq" id="WP_102598975.1">
    <property type="nucleotide sequence ID" value="NZ_JABUYH010000008.1"/>
</dbReference>
<dbReference type="GO" id="GO:0005886">
    <property type="term" value="C:plasma membrane"/>
    <property type="evidence" value="ECO:0007669"/>
    <property type="project" value="UniProtKB-SubCell"/>
</dbReference>
<dbReference type="Pfam" id="PF00893">
    <property type="entry name" value="Multi_Drug_Res"/>
    <property type="match status" value="1"/>
</dbReference>
<evidence type="ECO:0000256" key="6">
    <source>
        <dbReference type="ARBA" id="ARBA00023136"/>
    </source>
</evidence>
<sequence length="105" mass="10991">MYWIVLIVSGLFEAVWAIALGMSDGLSKLVPSIVFFVALAISMGGLAYAMKEIPVGTAYAIWVGVGASLAVIYSMVTGQEAFSILKMVFILGLVGCVIGLKAVSN</sequence>
<dbReference type="GO" id="GO:0022857">
    <property type="term" value="F:transmembrane transporter activity"/>
    <property type="evidence" value="ECO:0007669"/>
    <property type="project" value="InterPro"/>
</dbReference>
<dbReference type="SUPFAM" id="SSF103481">
    <property type="entry name" value="Multidrug resistance efflux transporter EmrE"/>
    <property type="match status" value="1"/>
</dbReference>
<evidence type="ECO:0000313" key="9">
    <source>
        <dbReference type="EMBL" id="PMQ20043.1"/>
    </source>
</evidence>
<name>A0A2N7S1R6_9MICC</name>
<dbReference type="InterPro" id="IPR045324">
    <property type="entry name" value="Small_multidrug_res"/>
</dbReference>
<dbReference type="Gene3D" id="1.10.3730.20">
    <property type="match status" value="1"/>
</dbReference>
<evidence type="ECO:0000313" key="12">
    <source>
        <dbReference type="Proteomes" id="UP000297638"/>
    </source>
</evidence>
<feature type="transmembrane region" description="Helical" evidence="8">
    <location>
        <begin position="82"/>
        <end position="103"/>
    </location>
</feature>
<dbReference type="Proteomes" id="UP000297638">
    <property type="component" value="Unassembled WGS sequence"/>
</dbReference>
<dbReference type="AlphaFoldDB" id="A0A2N7S1R6"/>
<comment type="similarity">
    <text evidence="7">Belongs to the drug/metabolite transporter (DMT) superfamily. Small multidrug resistance (SMR) (TC 2.A.7.1) family.</text>
</comment>
<dbReference type="PANTHER" id="PTHR30561:SF0">
    <property type="entry name" value="GUANIDINIUM EXPORTER"/>
    <property type="match status" value="1"/>
</dbReference>
<dbReference type="EMBL" id="PNQX01000002">
    <property type="protein sequence ID" value="PMQ20043.1"/>
    <property type="molecule type" value="Genomic_DNA"/>
</dbReference>
<keyword evidence="6 8" id="KW-0472">Membrane</keyword>
<evidence type="ECO:0000256" key="2">
    <source>
        <dbReference type="ARBA" id="ARBA00022448"/>
    </source>
</evidence>
<evidence type="ECO:0000256" key="1">
    <source>
        <dbReference type="ARBA" id="ARBA00004651"/>
    </source>
</evidence>
<feature type="transmembrane region" description="Helical" evidence="8">
    <location>
        <begin position="33"/>
        <end position="50"/>
    </location>
</feature>
<keyword evidence="3" id="KW-1003">Cell membrane</keyword>
<dbReference type="Proteomes" id="UP000235739">
    <property type="component" value="Unassembled WGS sequence"/>
</dbReference>
<dbReference type="EMBL" id="SPDS01000001">
    <property type="protein sequence ID" value="TFH55645.1"/>
    <property type="molecule type" value="Genomic_DNA"/>
</dbReference>